<feature type="signal peptide" evidence="1">
    <location>
        <begin position="1"/>
        <end position="22"/>
    </location>
</feature>
<keyword evidence="1" id="KW-0732">Signal</keyword>
<dbReference type="PROSITE" id="PS51257">
    <property type="entry name" value="PROKAR_LIPOPROTEIN"/>
    <property type="match status" value="1"/>
</dbReference>
<reference evidence="2 3" key="1">
    <citation type="submission" date="2020-04" db="EMBL/GenBank/DDBJ databases">
        <title>Draft genome of Pyxidicoccus fallax type strain.</title>
        <authorList>
            <person name="Whitworth D.E."/>
        </authorList>
    </citation>
    <scope>NUCLEOTIDE SEQUENCE [LARGE SCALE GENOMIC DNA]</scope>
    <source>
        <strain evidence="2 3">DSM 14698</strain>
    </source>
</reference>
<evidence type="ECO:0008006" key="4">
    <source>
        <dbReference type="Google" id="ProtNLM"/>
    </source>
</evidence>
<feature type="chain" id="PRO_5032423018" description="Lipoprotein" evidence="1">
    <location>
        <begin position="23"/>
        <end position="79"/>
    </location>
</feature>
<accession>A0A848LY82</accession>
<evidence type="ECO:0000256" key="1">
    <source>
        <dbReference type="SAM" id="SignalP"/>
    </source>
</evidence>
<proteinExistence type="predicted"/>
<dbReference type="RefSeq" id="WP_169351330.1">
    <property type="nucleotide sequence ID" value="NZ_JABBJJ010000391.1"/>
</dbReference>
<protein>
    <recommendedName>
        <fullName evidence="4">Lipoprotein</fullName>
    </recommendedName>
</protein>
<dbReference type="AlphaFoldDB" id="A0A848LY82"/>
<evidence type="ECO:0000313" key="3">
    <source>
        <dbReference type="Proteomes" id="UP000518300"/>
    </source>
</evidence>
<sequence length="79" mass="8492">MQAKTWVMGVMLAAGLLTGCGAGVEENTSNEAVSDQALSRCEAGCEARFNFCVQRQTQPLEVCRSEFASCLESCELNPL</sequence>
<evidence type="ECO:0000313" key="2">
    <source>
        <dbReference type="EMBL" id="NMO22174.1"/>
    </source>
</evidence>
<comment type="caution">
    <text evidence="2">The sequence shown here is derived from an EMBL/GenBank/DDBJ whole genome shotgun (WGS) entry which is preliminary data.</text>
</comment>
<organism evidence="2 3">
    <name type="scientific">Pyxidicoccus fallax</name>
    <dbReference type="NCBI Taxonomy" id="394095"/>
    <lineage>
        <taxon>Bacteria</taxon>
        <taxon>Pseudomonadati</taxon>
        <taxon>Myxococcota</taxon>
        <taxon>Myxococcia</taxon>
        <taxon>Myxococcales</taxon>
        <taxon>Cystobacterineae</taxon>
        <taxon>Myxococcaceae</taxon>
        <taxon>Pyxidicoccus</taxon>
    </lineage>
</organism>
<keyword evidence="3" id="KW-1185">Reference proteome</keyword>
<name>A0A848LY82_9BACT</name>
<gene>
    <name evidence="2" type="ORF">HG543_46050</name>
</gene>
<dbReference type="Proteomes" id="UP000518300">
    <property type="component" value="Unassembled WGS sequence"/>
</dbReference>
<dbReference type="EMBL" id="JABBJJ010000391">
    <property type="protein sequence ID" value="NMO22174.1"/>
    <property type="molecule type" value="Genomic_DNA"/>
</dbReference>